<evidence type="ECO:0000313" key="11">
    <source>
        <dbReference type="Proteomes" id="UP000007962"/>
    </source>
</evidence>
<dbReference type="Gene3D" id="3.40.630.10">
    <property type="entry name" value="Zn peptidases"/>
    <property type="match status" value="1"/>
</dbReference>
<dbReference type="Proteomes" id="UP000007962">
    <property type="component" value="Chromosome"/>
</dbReference>
<dbReference type="GO" id="GO:0030145">
    <property type="term" value="F:manganese ion binding"/>
    <property type="evidence" value="ECO:0007669"/>
    <property type="project" value="InterPro"/>
</dbReference>
<dbReference type="Pfam" id="PF02789">
    <property type="entry name" value="Peptidase_M17_N"/>
    <property type="match status" value="1"/>
</dbReference>
<dbReference type="AlphaFoldDB" id="C5BZ54"/>
<comment type="similarity">
    <text evidence="1">Belongs to the peptidase M17 family.</text>
</comment>
<feature type="domain" description="Cytosol aminopeptidase" evidence="9">
    <location>
        <begin position="369"/>
        <end position="376"/>
    </location>
</feature>
<keyword evidence="2 10" id="KW-0031">Aminopeptidase</keyword>
<evidence type="ECO:0000256" key="1">
    <source>
        <dbReference type="ARBA" id="ARBA00009528"/>
    </source>
</evidence>
<dbReference type="CDD" id="cd00433">
    <property type="entry name" value="Peptidase_M17"/>
    <property type="match status" value="1"/>
</dbReference>
<dbReference type="OrthoDB" id="9809354at2"/>
<dbReference type="InterPro" id="IPR000819">
    <property type="entry name" value="Peptidase_M17_C"/>
</dbReference>
<proteinExistence type="inferred from homology"/>
<dbReference type="STRING" id="471853.Bcav_2924"/>
<dbReference type="GO" id="GO:0005737">
    <property type="term" value="C:cytoplasm"/>
    <property type="evidence" value="ECO:0007669"/>
    <property type="project" value="InterPro"/>
</dbReference>
<keyword evidence="11" id="KW-1185">Reference proteome</keyword>
<dbReference type="InterPro" id="IPR043472">
    <property type="entry name" value="Macro_dom-like"/>
</dbReference>
<dbReference type="Pfam" id="PF00883">
    <property type="entry name" value="Peptidase_M17"/>
    <property type="match status" value="1"/>
</dbReference>
<dbReference type="InterPro" id="IPR008283">
    <property type="entry name" value="Peptidase_M17_N"/>
</dbReference>
<protein>
    <recommendedName>
        <fullName evidence="7">Probable cytosol aminopeptidase</fullName>
    </recommendedName>
    <alternativeName>
        <fullName evidence="8">Leucine aminopeptidase</fullName>
    </alternativeName>
    <alternativeName>
        <fullName evidence="5">Leucyl aminopeptidase</fullName>
    </alternativeName>
</protein>
<evidence type="ECO:0000256" key="4">
    <source>
        <dbReference type="ARBA" id="ARBA00022801"/>
    </source>
</evidence>
<dbReference type="PRINTS" id="PR00481">
    <property type="entry name" value="LAMNOPPTDASE"/>
</dbReference>
<evidence type="ECO:0000256" key="8">
    <source>
        <dbReference type="ARBA" id="ARBA00050061"/>
    </source>
</evidence>
<evidence type="ECO:0000313" key="10">
    <source>
        <dbReference type="EMBL" id="ACQ81169.1"/>
    </source>
</evidence>
<evidence type="ECO:0000256" key="6">
    <source>
        <dbReference type="ARBA" id="ARBA00049972"/>
    </source>
</evidence>
<dbReference type="RefSeq" id="WP_015883409.1">
    <property type="nucleotide sequence ID" value="NC_012669.1"/>
</dbReference>
<dbReference type="GO" id="GO:0070006">
    <property type="term" value="F:metalloaminopeptidase activity"/>
    <property type="evidence" value="ECO:0007669"/>
    <property type="project" value="InterPro"/>
</dbReference>
<dbReference type="SUPFAM" id="SSF52949">
    <property type="entry name" value="Macro domain-like"/>
    <property type="match status" value="1"/>
</dbReference>
<evidence type="ECO:0000256" key="3">
    <source>
        <dbReference type="ARBA" id="ARBA00022670"/>
    </source>
</evidence>
<dbReference type="eggNOG" id="COG0260">
    <property type="taxonomic scope" value="Bacteria"/>
</dbReference>
<name>C5BZ54_BEUC1</name>
<gene>
    <name evidence="10" type="ordered locus">Bcav_2924</name>
</gene>
<reference evidence="10 11" key="1">
    <citation type="journal article" date="2009" name="Stand. Genomic Sci.">
        <title>Complete genome sequence of Beutenbergia cavernae type strain (HKI 0122).</title>
        <authorList>
            <person name="Land M."/>
            <person name="Pukall R."/>
            <person name="Abt B."/>
            <person name="Goker M."/>
            <person name="Rohde M."/>
            <person name="Glavina Del Rio T."/>
            <person name="Tice H."/>
            <person name="Copeland A."/>
            <person name="Cheng J.F."/>
            <person name="Lucas S."/>
            <person name="Chen F."/>
            <person name="Nolan M."/>
            <person name="Bruce D."/>
            <person name="Goodwin L."/>
            <person name="Pitluck S."/>
            <person name="Ivanova N."/>
            <person name="Mavromatis K."/>
            <person name="Ovchinnikova G."/>
            <person name="Pati A."/>
            <person name="Chen A."/>
            <person name="Palaniappan K."/>
            <person name="Hauser L."/>
            <person name="Chang Y.J."/>
            <person name="Jefferies C.C."/>
            <person name="Saunders E."/>
            <person name="Brettin T."/>
            <person name="Detter J.C."/>
            <person name="Han C."/>
            <person name="Chain P."/>
            <person name="Bristow J."/>
            <person name="Eisen J.A."/>
            <person name="Markowitz V."/>
            <person name="Hugenholtz P."/>
            <person name="Kyrpides N.C."/>
            <person name="Klenk H.P."/>
            <person name="Lapidus A."/>
        </authorList>
    </citation>
    <scope>NUCLEOTIDE SEQUENCE [LARGE SCALE GENOMIC DNA]</scope>
    <source>
        <strain evidence="11">ATCC BAA-8 / DSM 12333 / NBRC 16432</strain>
    </source>
</reference>
<dbReference type="SUPFAM" id="SSF53187">
    <property type="entry name" value="Zn-dependent exopeptidases"/>
    <property type="match status" value="1"/>
</dbReference>
<dbReference type="InterPro" id="IPR011356">
    <property type="entry name" value="Leucine_aapep/pepB"/>
</dbReference>
<sequence length="524" mass="53910">MATIVTLPDVLVTKGSLGGTRGAREIRPDRQVDALAVPIAPAGGHDELQPRVGTADAAALYGIDLADLAETSGLTGAAGESYVLALPQLLHGDASWGELPRRLALIGVGDGSPAALRRAGAALAKVASGLDRVATTVGLDDPARDPAAVRALAEGFWLGAYRPPRTGRTSGKARPVGTLELITPAATSAQSAVDAARPAAEAATWARLLAATPSNVKNPEWVAEQARAAVAGEPTLSVEVRETEWLAEHGFRALLAVGAASASPPRLVTVTYTPQATTSASRSVVLAGKGITYDTGGLAIKPREAMVPMKTDMTGAGVALAVVVGAARAGLRHRVTAVLPLAENAVGDSSYRPGDVVTTYDGTTVEILNTDAEGRMVLADAMGWAVAELDPDVLVDVATLTGAATLGLGNRHGALYANDDRLAEGLLAAGEASGEPLWRMPLVDDYRHALDSEVADVAHVATDPHVGGGSITAALFLERFAGTGRWAHLDIAGPARSAKASHEIPEGPTGFGARVLLRWLEQLR</sequence>
<evidence type="ECO:0000259" key="9">
    <source>
        <dbReference type="PROSITE" id="PS00631"/>
    </source>
</evidence>
<dbReference type="EMBL" id="CP001618">
    <property type="protein sequence ID" value="ACQ81169.1"/>
    <property type="molecule type" value="Genomic_DNA"/>
</dbReference>
<evidence type="ECO:0000256" key="5">
    <source>
        <dbReference type="ARBA" id="ARBA00033172"/>
    </source>
</evidence>
<keyword evidence="3" id="KW-0645">Protease</keyword>
<dbReference type="Gene3D" id="3.40.220.10">
    <property type="entry name" value="Leucine Aminopeptidase, subunit E, domain 1"/>
    <property type="match status" value="1"/>
</dbReference>
<dbReference type="GO" id="GO:0006508">
    <property type="term" value="P:proteolysis"/>
    <property type="evidence" value="ECO:0007669"/>
    <property type="project" value="UniProtKB-KW"/>
</dbReference>
<organism evidence="10 11">
    <name type="scientific">Beutenbergia cavernae (strain ATCC BAA-8 / DSM 12333 / CCUG 43141 / JCM 11478 / NBRC 16432 / NCIMB 13614 / HKI 0122)</name>
    <dbReference type="NCBI Taxonomy" id="471853"/>
    <lineage>
        <taxon>Bacteria</taxon>
        <taxon>Bacillati</taxon>
        <taxon>Actinomycetota</taxon>
        <taxon>Actinomycetes</taxon>
        <taxon>Micrococcales</taxon>
        <taxon>Beutenbergiaceae</taxon>
        <taxon>Beutenbergia</taxon>
    </lineage>
</organism>
<evidence type="ECO:0000256" key="2">
    <source>
        <dbReference type="ARBA" id="ARBA00022438"/>
    </source>
</evidence>
<dbReference type="HOGENOM" id="CLU_013734_2_2_11"/>
<comment type="function">
    <text evidence="6">Presumably involved in the processing and regular turnover of intracellular proteins. Catalyzes the removal of unsubstituted N-terminal amino acids from various peptides.</text>
</comment>
<keyword evidence="4 10" id="KW-0378">Hydrolase</keyword>
<evidence type="ECO:0000256" key="7">
    <source>
        <dbReference type="ARBA" id="ARBA00050021"/>
    </source>
</evidence>
<dbReference type="KEGG" id="bcv:Bcav_2924"/>
<dbReference type="PROSITE" id="PS00631">
    <property type="entry name" value="CYTOSOL_AP"/>
    <property type="match status" value="1"/>
</dbReference>
<dbReference type="PANTHER" id="PTHR11963:SF20">
    <property type="entry name" value="PEPTIDASE B"/>
    <property type="match status" value="1"/>
</dbReference>
<dbReference type="PANTHER" id="PTHR11963">
    <property type="entry name" value="LEUCINE AMINOPEPTIDASE-RELATED"/>
    <property type="match status" value="1"/>
</dbReference>
<accession>C5BZ54</accession>